<dbReference type="EMBL" id="DRMN01000347">
    <property type="protein sequence ID" value="HFB55322.1"/>
    <property type="molecule type" value="Genomic_DNA"/>
</dbReference>
<dbReference type="GO" id="GO:0015086">
    <property type="term" value="F:cadmium ion transmembrane transporter activity"/>
    <property type="evidence" value="ECO:0007669"/>
    <property type="project" value="TreeGrafter"/>
</dbReference>
<evidence type="ECO:0000256" key="7">
    <source>
        <dbReference type="ARBA" id="ARBA00023136"/>
    </source>
</evidence>
<proteinExistence type="inferred from homology"/>
<feature type="transmembrane region" description="Helical" evidence="9">
    <location>
        <begin position="190"/>
        <end position="209"/>
    </location>
</feature>
<feature type="transmembrane region" description="Helical" evidence="9">
    <location>
        <begin position="151"/>
        <end position="169"/>
    </location>
</feature>
<evidence type="ECO:0000256" key="3">
    <source>
        <dbReference type="ARBA" id="ARBA00022448"/>
    </source>
</evidence>
<dbReference type="PANTHER" id="PTHR43840">
    <property type="entry name" value="MITOCHONDRIAL METAL TRANSPORTER 1-RELATED"/>
    <property type="match status" value="1"/>
</dbReference>
<keyword evidence="4" id="KW-1003">Cell membrane</keyword>
<reference evidence="12" key="1">
    <citation type="journal article" date="2020" name="mSystems">
        <title>Genome- and Community-Level Interaction Insights into Carbon Utilization and Element Cycling Functions of Hydrothermarchaeota in Hydrothermal Sediment.</title>
        <authorList>
            <person name="Zhou Z."/>
            <person name="Liu Y."/>
            <person name="Xu W."/>
            <person name="Pan J."/>
            <person name="Luo Z.H."/>
            <person name="Li M."/>
        </authorList>
    </citation>
    <scope>NUCLEOTIDE SEQUENCE [LARGE SCALE GENOMIC DNA]</scope>
    <source>
        <strain evidence="12">HyVt-489</strain>
    </source>
</reference>
<evidence type="ECO:0000256" key="2">
    <source>
        <dbReference type="ARBA" id="ARBA00008114"/>
    </source>
</evidence>
<feature type="transmembrane region" description="Helical" evidence="9">
    <location>
        <begin position="215"/>
        <end position="232"/>
    </location>
</feature>
<keyword evidence="5 9" id="KW-0812">Transmembrane</keyword>
<dbReference type="PANTHER" id="PTHR43840:SF41">
    <property type="entry name" value="CATION-EFFLUX PUMP FIEF"/>
    <property type="match status" value="1"/>
</dbReference>
<dbReference type="GO" id="GO:0015093">
    <property type="term" value="F:ferrous iron transmembrane transporter activity"/>
    <property type="evidence" value="ECO:0007669"/>
    <property type="project" value="TreeGrafter"/>
</dbReference>
<feature type="transmembrane region" description="Helical" evidence="9">
    <location>
        <begin position="117"/>
        <end position="139"/>
    </location>
</feature>
<evidence type="ECO:0000256" key="5">
    <source>
        <dbReference type="ARBA" id="ARBA00022692"/>
    </source>
</evidence>
<evidence type="ECO:0000256" key="9">
    <source>
        <dbReference type="SAM" id="Phobius"/>
    </source>
</evidence>
<dbReference type="InterPro" id="IPR027469">
    <property type="entry name" value="Cation_efflux_TMD_sf"/>
</dbReference>
<keyword evidence="3" id="KW-0813">Transport</keyword>
<comment type="subcellular location">
    <subcellularLocation>
        <location evidence="1">Membrane</location>
        <topology evidence="1">Multi-pass membrane protein</topology>
    </subcellularLocation>
</comment>
<protein>
    <submittedName>
        <fullName evidence="12">Cation transporter</fullName>
    </submittedName>
</protein>
<dbReference type="SUPFAM" id="SSF160240">
    <property type="entry name" value="Cation efflux protein cytoplasmic domain-like"/>
    <property type="match status" value="1"/>
</dbReference>
<dbReference type="InterPro" id="IPR036837">
    <property type="entry name" value="Cation_efflux_CTD_sf"/>
</dbReference>
<dbReference type="Gene3D" id="3.30.70.1350">
    <property type="entry name" value="Cation efflux protein, cytoplasmic domain"/>
    <property type="match status" value="1"/>
</dbReference>
<feature type="transmembrane region" description="Helical" evidence="9">
    <location>
        <begin position="48"/>
        <end position="67"/>
    </location>
</feature>
<keyword evidence="7 9" id="KW-0472">Membrane</keyword>
<feature type="transmembrane region" description="Helical" evidence="9">
    <location>
        <begin position="73"/>
        <end position="96"/>
    </location>
</feature>
<dbReference type="InterPro" id="IPR002524">
    <property type="entry name" value="Cation_efflux"/>
</dbReference>
<comment type="similarity">
    <text evidence="2">Belongs to the cation diffusion facilitator (CDF) transporter (TC 2.A.4) family.</text>
</comment>
<dbReference type="Gene3D" id="1.20.1510.10">
    <property type="entry name" value="Cation efflux protein transmembrane domain"/>
    <property type="match status" value="1"/>
</dbReference>
<evidence type="ECO:0000259" key="11">
    <source>
        <dbReference type="Pfam" id="PF16916"/>
    </source>
</evidence>
<dbReference type="GO" id="GO:0006882">
    <property type="term" value="P:intracellular zinc ion homeostasis"/>
    <property type="evidence" value="ECO:0007669"/>
    <property type="project" value="TreeGrafter"/>
</dbReference>
<dbReference type="AlphaFoldDB" id="A0A7C3C1S1"/>
<dbReference type="NCBIfam" id="TIGR01297">
    <property type="entry name" value="CDF"/>
    <property type="match status" value="1"/>
</dbReference>
<evidence type="ECO:0000259" key="10">
    <source>
        <dbReference type="Pfam" id="PF01545"/>
    </source>
</evidence>
<dbReference type="SUPFAM" id="SSF161111">
    <property type="entry name" value="Cation efflux protein transmembrane domain-like"/>
    <property type="match status" value="1"/>
</dbReference>
<evidence type="ECO:0000313" key="12">
    <source>
        <dbReference type="EMBL" id="HFB55322.1"/>
    </source>
</evidence>
<feature type="domain" description="Cation efflux protein transmembrane" evidence="10">
    <location>
        <begin position="52"/>
        <end position="235"/>
    </location>
</feature>
<dbReference type="GO" id="GO:0015341">
    <property type="term" value="F:zinc efflux antiporter activity"/>
    <property type="evidence" value="ECO:0007669"/>
    <property type="project" value="TreeGrafter"/>
</dbReference>
<sequence length="341" mass="37251">MTGSINGIFSHVTHTPPPPPTSTPRQHEREGRPGRLIAHESSRITRRITAFSVAVGLILITVKFIVFRESGSVGILSSLVHSSLDLIAGLSSFFAVRYAARPPDNTYRFGRGKAEGFSALLQICLIILAAVHLLEKAAISVEHPHMLEQSGYAIATMVFAIIITTWLLIAQSWAIRATGSLAVQGDRAHYIADMSANLAVIAGIALTSYTPFLRADALVGVGISIWLFYTAYKVGTLAWSQLIDQELPERERKLITDLALQDGRISGVHDVRTRASGPHVHIQMQIDLADDLSLSDAHDIVVAAEERMMAAYPAADILIHPHPKTCGHYHGNAIFRQDHDH</sequence>
<feature type="compositionally biased region" description="Basic and acidic residues" evidence="8">
    <location>
        <begin position="25"/>
        <end position="34"/>
    </location>
</feature>
<gene>
    <name evidence="12" type="ORF">ENJ46_05305</name>
</gene>
<accession>A0A7C3C1S1</accession>
<feature type="region of interest" description="Disordered" evidence="8">
    <location>
        <begin position="1"/>
        <end position="34"/>
    </location>
</feature>
<evidence type="ECO:0000256" key="6">
    <source>
        <dbReference type="ARBA" id="ARBA00022989"/>
    </source>
</evidence>
<dbReference type="InterPro" id="IPR027470">
    <property type="entry name" value="Cation_efflux_CTD"/>
</dbReference>
<dbReference type="InterPro" id="IPR050291">
    <property type="entry name" value="CDF_Transporter"/>
</dbReference>
<dbReference type="Proteomes" id="UP000886042">
    <property type="component" value="Unassembled WGS sequence"/>
</dbReference>
<dbReference type="Pfam" id="PF01545">
    <property type="entry name" value="Cation_efflux"/>
    <property type="match status" value="1"/>
</dbReference>
<dbReference type="InterPro" id="IPR058533">
    <property type="entry name" value="Cation_efflux_TM"/>
</dbReference>
<dbReference type="GO" id="GO:0005886">
    <property type="term" value="C:plasma membrane"/>
    <property type="evidence" value="ECO:0007669"/>
    <property type="project" value="TreeGrafter"/>
</dbReference>
<feature type="domain" description="Cation efflux protein cytoplasmic" evidence="11">
    <location>
        <begin position="247"/>
        <end position="323"/>
    </location>
</feature>
<dbReference type="Pfam" id="PF16916">
    <property type="entry name" value="ZT_dimer"/>
    <property type="match status" value="1"/>
</dbReference>
<name>A0A7C3C1S1_9PROT</name>
<evidence type="ECO:0000256" key="8">
    <source>
        <dbReference type="SAM" id="MobiDB-lite"/>
    </source>
</evidence>
<evidence type="ECO:0000256" key="1">
    <source>
        <dbReference type="ARBA" id="ARBA00004141"/>
    </source>
</evidence>
<keyword evidence="6 9" id="KW-1133">Transmembrane helix</keyword>
<evidence type="ECO:0000256" key="4">
    <source>
        <dbReference type="ARBA" id="ARBA00022475"/>
    </source>
</evidence>
<organism evidence="12">
    <name type="scientific">Hellea balneolensis</name>
    <dbReference type="NCBI Taxonomy" id="287478"/>
    <lineage>
        <taxon>Bacteria</taxon>
        <taxon>Pseudomonadati</taxon>
        <taxon>Pseudomonadota</taxon>
        <taxon>Alphaproteobacteria</taxon>
        <taxon>Maricaulales</taxon>
        <taxon>Robiginitomaculaceae</taxon>
        <taxon>Hellea</taxon>
    </lineage>
</organism>
<comment type="caution">
    <text evidence="12">The sequence shown here is derived from an EMBL/GenBank/DDBJ whole genome shotgun (WGS) entry which is preliminary data.</text>
</comment>